<keyword evidence="7 9" id="KW-0862">Zinc</keyword>
<dbReference type="InterPro" id="IPR002589">
    <property type="entry name" value="Macro_dom"/>
</dbReference>
<organism evidence="13 14">
    <name type="scientific">Mytilus coruscus</name>
    <name type="common">Sea mussel</name>
    <dbReference type="NCBI Taxonomy" id="42192"/>
    <lineage>
        <taxon>Eukaryota</taxon>
        <taxon>Metazoa</taxon>
        <taxon>Spiralia</taxon>
        <taxon>Lophotrochozoa</taxon>
        <taxon>Mollusca</taxon>
        <taxon>Bivalvia</taxon>
        <taxon>Autobranchia</taxon>
        <taxon>Pteriomorphia</taxon>
        <taxon>Mytilida</taxon>
        <taxon>Mytiloidea</taxon>
        <taxon>Mytilidae</taxon>
        <taxon>Mytilinae</taxon>
        <taxon>Mytilus</taxon>
    </lineage>
</organism>
<dbReference type="GO" id="GO:0007219">
    <property type="term" value="P:Notch signaling pathway"/>
    <property type="evidence" value="ECO:0007669"/>
    <property type="project" value="InterPro"/>
</dbReference>
<feature type="compositionally biased region" description="Basic and acidic residues" evidence="10">
    <location>
        <begin position="28"/>
        <end position="37"/>
    </location>
</feature>
<dbReference type="Gene3D" id="3.30.40.10">
    <property type="entry name" value="Zinc/RING finger domain, C3HC4 (zinc finger)"/>
    <property type="match status" value="1"/>
</dbReference>
<feature type="domain" description="Macro" evidence="12">
    <location>
        <begin position="503"/>
        <end position="692"/>
    </location>
</feature>
<dbReference type="InterPro" id="IPR001841">
    <property type="entry name" value="Znf_RING"/>
</dbReference>
<dbReference type="PROSITE" id="PS00518">
    <property type="entry name" value="ZF_RING_1"/>
    <property type="match status" value="1"/>
</dbReference>
<evidence type="ECO:0000256" key="5">
    <source>
        <dbReference type="ARBA" id="ARBA00022723"/>
    </source>
</evidence>
<feature type="domain" description="RING-type" evidence="11">
    <location>
        <begin position="738"/>
        <end position="775"/>
    </location>
</feature>
<evidence type="ECO:0000313" key="13">
    <source>
        <dbReference type="EMBL" id="CAC5381011.1"/>
    </source>
</evidence>
<evidence type="ECO:0000256" key="1">
    <source>
        <dbReference type="ARBA" id="ARBA00000900"/>
    </source>
</evidence>
<dbReference type="PANTHER" id="PTHR12622">
    <property type="entry name" value="DELTEX-RELATED"/>
    <property type="match status" value="1"/>
</dbReference>
<keyword evidence="9" id="KW-0963">Cytoplasm</keyword>
<name>A0A6J8BC63_MYTCO</name>
<evidence type="ECO:0000259" key="12">
    <source>
        <dbReference type="PROSITE" id="PS51154"/>
    </source>
</evidence>
<dbReference type="InterPro" id="IPR013083">
    <property type="entry name" value="Znf_RING/FYVE/PHD"/>
</dbReference>
<comment type="catalytic activity">
    <reaction evidence="1 9">
        <text>S-ubiquitinyl-[E2 ubiquitin-conjugating enzyme]-L-cysteine + [acceptor protein]-L-lysine = [E2 ubiquitin-conjugating enzyme]-L-cysteine + N(6)-ubiquitinyl-[acceptor protein]-L-lysine.</text>
        <dbReference type="EC" id="2.3.2.27"/>
    </reaction>
</comment>
<reference evidence="13 14" key="1">
    <citation type="submission" date="2020-06" db="EMBL/GenBank/DDBJ databases">
        <authorList>
            <person name="Li R."/>
            <person name="Bekaert M."/>
        </authorList>
    </citation>
    <scope>NUCLEOTIDE SEQUENCE [LARGE SCALE GENOMIC DNA]</scope>
    <source>
        <strain evidence="14">wild</strain>
    </source>
</reference>
<dbReference type="Pfam" id="PF13639">
    <property type="entry name" value="zf-RING_2"/>
    <property type="match status" value="1"/>
</dbReference>
<dbReference type="Proteomes" id="UP000507470">
    <property type="component" value="Unassembled WGS sequence"/>
</dbReference>
<dbReference type="AlphaFoldDB" id="A0A6J8BC63"/>
<dbReference type="EMBL" id="CACVKT020002961">
    <property type="protein sequence ID" value="CAC5381011.1"/>
    <property type="molecule type" value="Genomic_DNA"/>
</dbReference>
<evidence type="ECO:0000256" key="3">
    <source>
        <dbReference type="ARBA" id="ARBA00009413"/>
    </source>
</evidence>
<evidence type="ECO:0000256" key="2">
    <source>
        <dbReference type="ARBA" id="ARBA00004906"/>
    </source>
</evidence>
<dbReference type="InterPro" id="IPR039398">
    <property type="entry name" value="Deltex_fam"/>
</dbReference>
<dbReference type="EC" id="2.3.2.27" evidence="9"/>
<evidence type="ECO:0000256" key="10">
    <source>
        <dbReference type="SAM" id="MobiDB-lite"/>
    </source>
</evidence>
<keyword evidence="6 8" id="KW-0863">Zinc-finger</keyword>
<dbReference type="InterPro" id="IPR039399">
    <property type="entry name" value="Deltex_C_sf"/>
</dbReference>
<proteinExistence type="inferred from homology"/>
<dbReference type="Pfam" id="PF01661">
    <property type="entry name" value="Macro"/>
    <property type="match status" value="1"/>
</dbReference>
<keyword evidence="13" id="KW-0012">Acyltransferase</keyword>
<dbReference type="OrthoDB" id="6095527at2759"/>
<evidence type="ECO:0000256" key="9">
    <source>
        <dbReference type="RuleBase" id="RU367105"/>
    </source>
</evidence>
<dbReference type="UniPathway" id="UPA00143"/>
<evidence type="ECO:0000256" key="4">
    <source>
        <dbReference type="ARBA" id="ARBA00022679"/>
    </source>
</evidence>
<dbReference type="PROSITE" id="PS51154">
    <property type="entry name" value="MACRO"/>
    <property type="match status" value="1"/>
</dbReference>
<dbReference type="SUPFAM" id="SSF52949">
    <property type="entry name" value="Macro domain-like"/>
    <property type="match status" value="1"/>
</dbReference>
<dbReference type="InterPro" id="IPR039396">
    <property type="entry name" value="Deltex_C"/>
</dbReference>
<dbReference type="GO" id="GO:0005737">
    <property type="term" value="C:cytoplasm"/>
    <property type="evidence" value="ECO:0007669"/>
    <property type="project" value="UniProtKB-SubCell"/>
</dbReference>
<dbReference type="GO" id="GO:0061630">
    <property type="term" value="F:ubiquitin protein ligase activity"/>
    <property type="evidence" value="ECO:0007669"/>
    <property type="project" value="UniProtKB-UniRule"/>
</dbReference>
<dbReference type="SUPFAM" id="SSF57850">
    <property type="entry name" value="RING/U-box"/>
    <property type="match status" value="1"/>
</dbReference>
<accession>A0A6J8BC63</accession>
<feature type="region of interest" description="Disordered" evidence="10">
    <location>
        <begin position="1"/>
        <end position="37"/>
    </location>
</feature>
<gene>
    <name evidence="13" type="ORF">MCOR_16927</name>
</gene>
<comment type="pathway">
    <text evidence="2 9">Protein modification; protein ubiquitination.</text>
</comment>
<dbReference type="SMART" id="SM00184">
    <property type="entry name" value="RING"/>
    <property type="match status" value="1"/>
</dbReference>
<sequence length="921" mass="105619">MSDVSNEDDSVENDQDETWTPPSVISENETKKLETTNNELEKKLQKLEEMYEQEGRAKCEAERRAEIAEKKLVALQERHERETKEKGQLSKKVIEQEEEYDAIIKKLVSELNETKTKLQILPDKHQELQREKDYNTELSVKLCEQTIEYDVKLKKAKTETVEANKQLKTVGDIYRKEKEENRQLQKVISIMTEELEIGKKKLSEKDVEIDKYLNDFHSIFERHKRDSEYPTDQDDLQETSHMMSIEVNQDILQYIGEKVISNSVLQKYPDVKLKMKRDKLVLVCSSQEMLKDIQHFLNDMITFAGDELSWSLTHTNNETQSDSDSSDASNQTMVTFEMSSDDYDKFQFFCKDDIMQHASYDGTYLKLKLKSPAERQKYEDIIISHLQQLLWLEHVNVHFDEALQQDVIKGVIAEEFPTIYCQLNTNVIHLFGDELSILQRAKQRLEMILKIHQNFLKGRKDNDIPDPDNIDVFKSKEIDHLSPKHFASRSFSMNDIRYDDGISANWVFTTAEGISVKVYLGSILKLDVECIVKATNENISFGDGISAPIYEAAEQFKVDCENNIRRYGKFTVGTCVSSSTNNLYYKYVIHTAEPRWQDYRENEKQKCALDLKQSIVCCLEEADKLRMKSIALPFVSTGISTVPKDVCAKEYCKAIEEYSRIRKNTSSLIEIHFIDKNYTLVSLIKQEFAQAFSKSGHRYVSKPEAGTQNLKQFSKSTNVRAAQLRVRTGIDSGNAEVCCICLNKMMQPKKLQCGHFFCSVCIDHHFKHEPTCPQCGGIQGILTGIQPPGRMETNIKSSSLCGFPGTNTIEIVYVIPTGIQGAEHPNPGRHFEGITRRAYLPNNSKGQLVAKLLQIAFDRQLVFTIGTSRTTGKTGVVIWNDISHKTNPEPNATFGFPDDTYFDRVLDDLAFKGVTEKDIEP</sequence>
<protein>
    <recommendedName>
        <fullName evidence="9">E3 ubiquitin-protein ligase</fullName>
        <ecNumber evidence="9">2.3.2.27</ecNumber>
    </recommendedName>
</protein>
<keyword evidence="14" id="KW-1185">Reference proteome</keyword>
<dbReference type="Gene3D" id="3.30.390.130">
    <property type="match status" value="1"/>
</dbReference>
<keyword evidence="5 9" id="KW-0479">Metal-binding</keyword>
<comment type="subcellular location">
    <subcellularLocation>
        <location evidence="9">Cytoplasm</location>
    </subcellularLocation>
</comment>
<dbReference type="Gene3D" id="3.40.220.10">
    <property type="entry name" value="Leucine Aminopeptidase, subunit E, domain 1"/>
    <property type="match status" value="1"/>
</dbReference>
<feature type="compositionally biased region" description="Polar residues" evidence="10">
    <location>
        <begin position="18"/>
        <end position="27"/>
    </location>
</feature>
<dbReference type="PROSITE" id="PS50089">
    <property type="entry name" value="ZF_RING_2"/>
    <property type="match status" value="1"/>
</dbReference>
<dbReference type="Pfam" id="PF18102">
    <property type="entry name" value="DTC"/>
    <property type="match status" value="1"/>
</dbReference>
<evidence type="ECO:0000256" key="8">
    <source>
        <dbReference type="PROSITE-ProRule" id="PRU00175"/>
    </source>
</evidence>
<feature type="compositionally biased region" description="Acidic residues" evidence="10">
    <location>
        <begin position="1"/>
        <end position="17"/>
    </location>
</feature>
<dbReference type="InterPro" id="IPR043472">
    <property type="entry name" value="Macro_dom-like"/>
</dbReference>
<evidence type="ECO:0000313" key="14">
    <source>
        <dbReference type="Proteomes" id="UP000507470"/>
    </source>
</evidence>
<comment type="similarity">
    <text evidence="3 9">Belongs to the Deltex family.</text>
</comment>
<evidence type="ECO:0000259" key="11">
    <source>
        <dbReference type="PROSITE" id="PS50089"/>
    </source>
</evidence>
<dbReference type="GO" id="GO:0016567">
    <property type="term" value="P:protein ubiquitination"/>
    <property type="evidence" value="ECO:0007669"/>
    <property type="project" value="UniProtKB-UniRule"/>
</dbReference>
<dbReference type="GO" id="GO:0008270">
    <property type="term" value="F:zinc ion binding"/>
    <property type="evidence" value="ECO:0007669"/>
    <property type="project" value="UniProtKB-KW"/>
</dbReference>
<dbReference type="InterPro" id="IPR017907">
    <property type="entry name" value="Znf_RING_CS"/>
</dbReference>
<dbReference type="SMART" id="SM00506">
    <property type="entry name" value="A1pp"/>
    <property type="match status" value="1"/>
</dbReference>
<evidence type="ECO:0000256" key="6">
    <source>
        <dbReference type="ARBA" id="ARBA00022771"/>
    </source>
</evidence>
<keyword evidence="4 9" id="KW-0808">Transferase</keyword>
<dbReference type="CDD" id="cd09633">
    <property type="entry name" value="Deltex_C"/>
    <property type="match status" value="1"/>
</dbReference>
<evidence type="ECO:0000256" key="7">
    <source>
        <dbReference type="ARBA" id="ARBA00022833"/>
    </source>
</evidence>